<reference evidence="2" key="1">
    <citation type="submission" date="2023-05" db="EMBL/GenBank/DDBJ databases">
        <authorList>
            <person name="Stuckert A."/>
        </authorList>
    </citation>
    <scope>NUCLEOTIDE SEQUENCE</scope>
</reference>
<feature type="non-terminal residue" evidence="2">
    <location>
        <position position="167"/>
    </location>
</feature>
<proteinExistence type="predicted"/>
<evidence type="ECO:0000313" key="3">
    <source>
        <dbReference type="Proteomes" id="UP001162483"/>
    </source>
</evidence>
<feature type="compositionally biased region" description="Polar residues" evidence="1">
    <location>
        <begin position="135"/>
        <end position="158"/>
    </location>
</feature>
<dbReference type="EMBL" id="CATNWA010012251">
    <property type="protein sequence ID" value="CAI9563069.1"/>
    <property type="molecule type" value="Genomic_DNA"/>
</dbReference>
<dbReference type="Proteomes" id="UP001162483">
    <property type="component" value="Unassembled WGS sequence"/>
</dbReference>
<protein>
    <submittedName>
        <fullName evidence="2">Uncharacterized protein</fullName>
    </submittedName>
</protein>
<comment type="caution">
    <text evidence="2">The sequence shown here is derived from an EMBL/GenBank/DDBJ whole genome shotgun (WGS) entry which is preliminary data.</text>
</comment>
<sequence>MLDILTTPSMAKPKQDYFRTPGQVLSLISSLGFNSPVRGKMQTCASSVTPVFNETSRGNSTPIVMKNKENSAKASKLLISYPEVSMFSPSMPVKCLTPNLLKSRAQLGTSSTSSQSHLCLSSIESDYCSSPKWENPNQNPDGPPYLSSSHLKNSMTEKSLNKIHIGK</sequence>
<evidence type="ECO:0000313" key="2">
    <source>
        <dbReference type="EMBL" id="CAI9563069.1"/>
    </source>
</evidence>
<accession>A0ABN9CSA3</accession>
<organism evidence="2 3">
    <name type="scientific">Staurois parvus</name>
    <dbReference type="NCBI Taxonomy" id="386267"/>
    <lineage>
        <taxon>Eukaryota</taxon>
        <taxon>Metazoa</taxon>
        <taxon>Chordata</taxon>
        <taxon>Craniata</taxon>
        <taxon>Vertebrata</taxon>
        <taxon>Euteleostomi</taxon>
        <taxon>Amphibia</taxon>
        <taxon>Batrachia</taxon>
        <taxon>Anura</taxon>
        <taxon>Neobatrachia</taxon>
        <taxon>Ranoidea</taxon>
        <taxon>Ranidae</taxon>
        <taxon>Staurois</taxon>
    </lineage>
</organism>
<keyword evidence="3" id="KW-1185">Reference proteome</keyword>
<evidence type="ECO:0000256" key="1">
    <source>
        <dbReference type="SAM" id="MobiDB-lite"/>
    </source>
</evidence>
<feature type="region of interest" description="Disordered" evidence="1">
    <location>
        <begin position="130"/>
        <end position="167"/>
    </location>
</feature>
<gene>
    <name evidence="2" type="ORF">SPARVUS_LOCUS5692061</name>
</gene>
<name>A0ABN9CSA3_9NEOB</name>